<dbReference type="EMBL" id="CP006652">
    <property type="protein sequence ID" value="AGT10810.1"/>
    <property type="molecule type" value="Genomic_DNA"/>
</dbReference>
<gene>
    <name evidence="2" type="ORF">JCM7686_pAMI4p119</name>
</gene>
<evidence type="ECO:0000313" key="3">
    <source>
        <dbReference type="Proteomes" id="UP000015480"/>
    </source>
</evidence>
<dbReference type="CDD" id="cd13616">
    <property type="entry name" value="PBP2_OsmF"/>
    <property type="match status" value="1"/>
</dbReference>
<dbReference type="HOGENOM" id="CLU_038355_1_1_5"/>
<proteinExistence type="predicted"/>
<dbReference type="Gene3D" id="3.40.190.120">
    <property type="entry name" value="Osmoprotection protein (prox), domain 2"/>
    <property type="match status" value="1"/>
</dbReference>
<organism evidence="2 3">
    <name type="scientific">Paracoccus aminophilus JCM 7686</name>
    <dbReference type="NCBI Taxonomy" id="1367847"/>
    <lineage>
        <taxon>Bacteria</taxon>
        <taxon>Pseudomonadati</taxon>
        <taxon>Pseudomonadota</taxon>
        <taxon>Alphaproteobacteria</taxon>
        <taxon>Rhodobacterales</taxon>
        <taxon>Paracoccaceae</taxon>
        <taxon>Paracoccus</taxon>
    </lineage>
</organism>
<evidence type="ECO:0000313" key="2">
    <source>
        <dbReference type="EMBL" id="AGT10810.1"/>
    </source>
</evidence>
<reference evidence="2 3" key="1">
    <citation type="journal article" date="2014" name="BMC Genomics">
        <title>Architecture and functions of a multipartite genome of the methylotrophic bacterium Paracoccus aminophilus JCM 7686, containing primary and secondary chromids.</title>
        <authorList>
            <person name="Dziewit L."/>
            <person name="Czarnecki J."/>
            <person name="Wibberg D."/>
            <person name="Radlinska M."/>
            <person name="Mrozek P."/>
            <person name="Szymczak M."/>
            <person name="Schluter A."/>
            <person name="Puhler A."/>
            <person name="Bartosik D."/>
        </authorList>
    </citation>
    <scope>NUCLEOTIDE SEQUENCE [LARGE SCALE GENOMIC DNA]</scope>
    <source>
        <strain evidence="2">JCM 7686</strain>
        <plasmid evidence="3">Plasmid pAMI4</plasmid>
    </source>
</reference>
<dbReference type="Pfam" id="PF04069">
    <property type="entry name" value="OpuAC"/>
    <property type="match status" value="1"/>
</dbReference>
<dbReference type="InterPro" id="IPR007210">
    <property type="entry name" value="ABC_Gly_betaine_transp_sub-bd"/>
</dbReference>
<dbReference type="PATRIC" id="fig|1367847.3.peg.3749"/>
<dbReference type="GO" id="GO:0043190">
    <property type="term" value="C:ATP-binding cassette (ABC) transporter complex"/>
    <property type="evidence" value="ECO:0007669"/>
    <property type="project" value="InterPro"/>
</dbReference>
<dbReference type="SUPFAM" id="SSF53850">
    <property type="entry name" value="Periplasmic binding protein-like II"/>
    <property type="match status" value="1"/>
</dbReference>
<dbReference type="eggNOG" id="COG1732">
    <property type="taxonomic scope" value="Bacteria"/>
</dbReference>
<dbReference type="GO" id="GO:0022857">
    <property type="term" value="F:transmembrane transporter activity"/>
    <property type="evidence" value="ECO:0007669"/>
    <property type="project" value="InterPro"/>
</dbReference>
<dbReference type="AlphaFoldDB" id="S5Y4Z7"/>
<sequence length="342" mass="36355">MPSARGGRRARASVEVVTFLPQHPAPTAALSRHSLWKGLGMKIKALVSAVALSAFAALPALADVTVASKIDTEGSVLGNIILEALKSNGIPVVDKVSLGTTPIMREAIIQGQVDIYPEYTGNGAFFFNQADLPIWKDPQAAWEKTKELDYAANKIVWLKPASANNTWGIAVRKDLAEKENLHTLTDFGAYVKKGGTVKLAASAEFVTSPAALPAFYKAYDFTFSPDQLITLSGGDTSATIAAAAQQTSGANAAMINGTDGGIGPGGLVVMEDDKFVQPVYQPTPIVREATLKEYPQIETILDPIFAKLDMVTLQDLNGRVQVEGEPAAAVAHDFLTQNGFVK</sequence>
<accession>S5Y4Z7</accession>
<dbReference type="KEGG" id="pami:JCM7686_pAMI4p119"/>
<feature type="domain" description="ABC-type glycine betaine transport system substrate-binding" evidence="1">
    <location>
        <begin position="63"/>
        <end position="337"/>
    </location>
</feature>
<geneLocation type="plasmid" evidence="2 3">
    <name>pAMI4</name>
</geneLocation>
<evidence type="ECO:0000259" key="1">
    <source>
        <dbReference type="Pfam" id="PF04069"/>
    </source>
</evidence>
<keyword evidence="3" id="KW-1185">Reference proteome</keyword>
<dbReference type="Gene3D" id="3.40.190.10">
    <property type="entry name" value="Periplasmic binding protein-like II"/>
    <property type="match status" value="1"/>
</dbReference>
<keyword evidence="2" id="KW-0614">Plasmid</keyword>
<name>S5Y4Z7_PARAH</name>
<protein>
    <submittedName>
        <fullName evidence="2">ABC-type glycine betaine transport system, substrate-binding protein</fullName>
    </submittedName>
</protein>
<dbReference type="Proteomes" id="UP000015480">
    <property type="component" value="Plasmid pAMI4"/>
</dbReference>